<sequence length="330" mass="37677">MPKPSVKGTISANVDYLKEIFKISKLKAVISLPRDLFYTVGADTCIIVLHKNGSNTNNETLLINCLDDGFEVSNEARVDNFDKWSDIEKEILNAYRGKYNEFRAIKKKLNANDELLFEAYSSHRPVDIEKSTFQKYIREYVSAKILCGKSLEASNINTTKIIQEPFAFERFLISNLIYKVKKGREKSIDRKIENKYEDGGIPLVVAKKDNNGIGGLRQNPIEIYNDKICIICGGDGGGGKTYYLEYDFCATNFALICSFSKHLSDISKYAKFYISVLISERLFKTIGHGQTISDVPKETTIKLPVKNNKNELDFEYMENFIKQFEISKYM</sequence>
<dbReference type="EMBL" id="JANURM010000002">
    <property type="protein sequence ID" value="MDL0088384.1"/>
    <property type="molecule type" value="Genomic_DNA"/>
</dbReference>
<comment type="caution">
    <text evidence="3">The sequence shown here is derived from an EMBL/GenBank/DDBJ whole genome shotgun (WGS) entry which is preliminary data.</text>
</comment>
<dbReference type="InterPro" id="IPR029063">
    <property type="entry name" value="SAM-dependent_MTases_sf"/>
</dbReference>
<reference evidence="3" key="1">
    <citation type="submission" date="2022-08" db="EMBL/GenBank/DDBJ databases">
        <authorList>
            <person name="Wang H."/>
        </authorList>
    </citation>
    <scope>NUCLEOTIDE SEQUENCE</scope>
    <source>
        <strain evidence="3">PS10</strain>
    </source>
</reference>
<proteinExistence type="inferred from homology"/>
<keyword evidence="3" id="KW-0808">Transferase</keyword>
<reference evidence="3" key="2">
    <citation type="journal article" date="2023" name="Microorganisms">
        <title>Isolation and Genomic Characteristics of Cat-Borne Campylobacter felis sp. nov. and Sheep-Borne Campylobacter ovis sp. nov.</title>
        <authorList>
            <person name="Wang H."/>
            <person name="Li Y."/>
            <person name="Gu Y."/>
            <person name="Zhou G."/>
            <person name="Chen X."/>
            <person name="Zhang X."/>
            <person name="Shao Z."/>
            <person name="Zhang J."/>
            <person name="Zhang M."/>
        </authorList>
    </citation>
    <scope>NUCLEOTIDE SEQUENCE</scope>
    <source>
        <strain evidence="3">PS10</strain>
    </source>
</reference>
<dbReference type="InterPro" id="IPR003356">
    <property type="entry name" value="DNA_methylase_A-5"/>
</dbReference>
<dbReference type="GO" id="GO:0032259">
    <property type="term" value="P:methylation"/>
    <property type="evidence" value="ECO:0007669"/>
    <property type="project" value="UniProtKB-KW"/>
</dbReference>
<protein>
    <submittedName>
        <fullName evidence="3">N-6 DNA methylase</fullName>
    </submittedName>
</protein>
<gene>
    <name evidence="3" type="ORF">NYG85_03200</name>
</gene>
<keyword evidence="4" id="KW-1185">Reference proteome</keyword>
<name>A0ABT7HPQ9_9BACT</name>
<dbReference type="Gene3D" id="3.40.50.150">
    <property type="entry name" value="Vaccinia Virus protein VP39"/>
    <property type="match status" value="1"/>
</dbReference>
<dbReference type="RefSeq" id="WP_284937033.1">
    <property type="nucleotide sequence ID" value="NZ_JANURM010000002.1"/>
</dbReference>
<evidence type="ECO:0000256" key="1">
    <source>
        <dbReference type="ARBA" id="ARBA00006594"/>
    </source>
</evidence>
<keyword evidence="3" id="KW-0489">Methyltransferase</keyword>
<dbReference type="GO" id="GO:0008168">
    <property type="term" value="F:methyltransferase activity"/>
    <property type="evidence" value="ECO:0007669"/>
    <property type="project" value="UniProtKB-KW"/>
</dbReference>
<dbReference type="SUPFAM" id="SSF53335">
    <property type="entry name" value="S-adenosyl-L-methionine-dependent methyltransferases"/>
    <property type="match status" value="1"/>
</dbReference>
<dbReference type="Proteomes" id="UP001173801">
    <property type="component" value="Unassembled WGS sequence"/>
</dbReference>
<accession>A0ABT7HPQ9</accession>
<evidence type="ECO:0000313" key="3">
    <source>
        <dbReference type="EMBL" id="MDL0088384.1"/>
    </source>
</evidence>
<dbReference type="Pfam" id="PF02384">
    <property type="entry name" value="N6_Mtase"/>
    <property type="match status" value="1"/>
</dbReference>
<evidence type="ECO:0000313" key="4">
    <source>
        <dbReference type="Proteomes" id="UP001173801"/>
    </source>
</evidence>
<organism evidence="3 4">
    <name type="scientific">Campylobacter gastrosuis</name>
    <dbReference type="NCBI Taxonomy" id="2974576"/>
    <lineage>
        <taxon>Bacteria</taxon>
        <taxon>Pseudomonadati</taxon>
        <taxon>Campylobacterota</taxon>
        <taxon>Epsilonproteobacteria</taxon>
        <taxon>Campylobacterales</taxon>
        <taxon>Campylobacteraceae</taxon>
        <taxon>Campylobacter</taxon>
    </lineage>
</organism>
<evidence type="ECO:0000259" key="2">
    <source>
        <dbReference type="Pfam" id="PF02384"/>
    </source>
</evidence>
<feature type="domain" description="DNA methylase adenine-specific" evidence="2">
    <location>
        <begin position="18"/>
        <end position="97"/>
    </location>
</feature>
<comment type="similarity">
    <text evidence="1">Belongs to the N(4)/N(6)-methyltransferase family.</text>
</comment>